<keyword evidence="1" id="KW-0863">Zinc-finger</keyword>
<dbReference type="SUPFAM" id="SSF57756">
    <property type="entry name" value="Retrovirus zinc finger-like domains"/>
    <property type="match status" value="1"/>
</dbReference>
<dbReference type="InterPro" id="IPR001878">
    <property type="entry name" value="Znf_CCHC"/>
</dbReference>
<dbReference type="PROSITE" id="PS50158">
    <property type="entry name" value="ZF_CCHC"/>
    <property type="match status" value="1"/>
</dbReference>
<sequence>MHEKLIDVIDKPAKIIPPENNVQGTEVYQKYLEECLAIKHIILASMSSELQRKHQNMDPTAIIEYLKKMVDTQLDIENSPVGPLVNNMTVLTEEHGKLGYMLGKELSEDLILQSVYDAECFHCKKKGHWKRNCKEYLATLKDKKQGETLMKNIFKVSLATTNSSLWVLDTGSGYNICNMLQGFKISRRLKKGEVNLQVGNGAKVAAVAVGSISLIMPTGKVLMLDDCYYVPKFVSNIISASMLDKRGFRINIGNGICSIYYSDNLYVNGYLQHDVYVLPNVNANSIMHVSSLRRKRDDHVNQTYLWHCRLGHIGEKRINKLYKEGYLDKGATFLEREFLLEGNCDGEIELDEVQETNESTQNKDHETQVEEPLLDVLKLPRKLPSSTVEVQELSEVQEQVNEPVPN</sequence>
<dbReference type="GO" id="GO:0008270">
    <property type="term" value="F:zinc ion binding"/>
    <property type="evidence" value="ECO:0007669"/>
    <property type="project" value="UniProtKB-KW"/>
</dbReference>
<gene>
    <name evidence="3" type="ORF">A4A49_38570</name>
</gene>
<keyword evidence="1" id="KW-0479">Metal-binding</keyword>
<evidence type="ECO:0000259" key="2">
    <source>
        <dbReference type="PROSITE" id="PS50158"/>
    </source>
</evidence>
<keyword evidence="1" id="KW-0862">Zinc</keyword>
<evidence type="ECO:0000256" key="1">
    <source>
        <dbReference type="PROSITE-ProRule" id="PRU00047"/>
    </source>
</evidence>
<dbReference type="PANTHER" id="PTHR47592">
    <property type="entry name" value="PBF68 PROTEIN"/>
    <property type="match status" value="1"/>
</dbReference>
<dbReference type="Gene3D" id="4.10.60.10">
    <property type="entry name" value="Zinc finger, CCHC-type"/>
    <property type="match status" value="1"/>
</dbReference>
<dbReference type="SMART" id="SM00343">
    <property type="entry name" value="ZnF_C2HC"/>
    <property type="match status" value="1"/>
</dbReference>
<dbReference type="AlphaFoldDB" id="A0A314KM58"/>
<dbReference type="GO" id="GO:0003676">
    <property type="term" value="F:nucleic acid binding"/>
    <property type="evidence" value="ECO:0007669"/>
    <property type="project" value="InterPro"/>
</dbReference>
<dbReference type="InterPro" id="IPR054722">
    <property type="entry name" value="PolX-like_BBD"/>
</dbReference>
<evidence type="ECO:0000313" key="4">
    <source>
        <dbReference type="Proteomes" id="UP000187609"/>
    </source>
</evidence>
<feature type="domain" description="CCHC-type" evidence="2">
    <location>
        <begin position="120"/>
        <end position="135"/>
    </location>
</feature>
<reference evidence="3" key="1">
    <citation type="submission" date="2016-11" db="EMBL/GenBank/DDBJ databases">
        <title>The genome of Nicotiana attenuata.</title>
        <authorList>
            <person name="Xu S."/>
            <person name="Brockmoeller T."/>
            <person name="Gaquerel E."/>
            <person name="Navarro A."/>
            <person name="Kuhl H."/>
            <person name="Gase K."/>
            <person name="Ling Z."/>
            <person name="Zhou W."/>
            <person name="Kreitzer C."/>
            <person name="Stanke M."/>
            <person name="Tang H."/>
            <person name="Lyons E."/>
            <person name="Pandey P."/>
            <person name="Pandey S.P."/>
            <person name="Timmermann B."/>
            <person name="Baldwin I.T."/>
        </authorList>
    </citation>
    <scope>NUCLEOTIDE SEQUENCE [LARGE SCALE GENOMIC DNA]</scope>
    <source>
        <strain evidence="3">UT</strain>
    </source>
</reference>
<dbReference type="Proteomes" id="UP000187609">
    <property type="component" value="Unassembled WGS sequence"/>
</dbReference>
<organism evidence="3 4">
    <name type="scientific">Nicotiana attenuata</name>
    <name type="common">Coyote tobacco</name>
    <dbReference type="NCBI Taxonomy" id="49451"/>
    <lineage>
        <taxon>Eukaryota</taxon>
        <taxon>Viridiplantae</taxon>
        <taxon>Streptophyta</taxon>
        <taxon>Embryophyta</taxon>
        <taxon>Tracheophyta</taxon>
        <taxon>Spermatophyta</taxon>
        <taxon>Magnoliopsida</taxon>
        <taxon>eudicotyledons</taxon>
        <taxon>Gunneridae</taxon>
        <taxon>Pentapetalae</taxon>
        <taxon>asterids</taxon>
        <taxon>lamiids</taxon>
        <taxon>Solanales</taxon>
        <taxon>Solanaceae</taxon>
        <taxon>Nicotianoideae</taxon>
        <taxon>Nicotianeae</taxon>
        <taxon>Nicotiana</taxon>
    </lineage>
</organism>
<name>A0A314KM58_NICAT</name>
<dbReference type="Pfam" id="PF22936">
    <property type="entry name" value="Pol_BBD"/>
    <property type="match status" value="1"/>
</dbReference>
<protein>
    <recommendedName>
        <fullName evidence="2">CCHC-type domain-containing protein</fullName>
    </recommendedName>
</protein>
<keyword evidence="4" id="KW-1185">Reference proteome</keyword>
<dbReference type="Pfam" id="PF13976">
    <property type="entry name" value="gag_pre-integrs"/>
    <property type="match status" value="1"/>
</dbReference>
<dbReference type="EMBL" id="MJEQ01001551">
    <property type="protein sequence ID" value="OIT30292.1"/>
    <property type="molecule type" value="Genomic_DNA"/>
</dbReference>
<dbReference type="Gramene" id="OIT30292">
    <property type="protein sequence ID" value="OIT30292"/>
    <property type="gene ID" value="A4A49_38570"/>
</dbReference>
<proteinExistence type="predicted"/>
<comment type="caution">
    <text evidence="3">The sequence shown here is derived from an EMBL/GenBank/DDBJ whole genome shotgun (WGS) entry which is preliminary data.</text>
</comment>
<dbReference type="PANTHER" id="PTHR47592:SF27">
    <property type="entry name" value="OS08G0421700 PROTEIN"/>
    <property type="match status" value="1"/>
</dbReference>
<dbReference type="InterPro" id="IPR025724">
    <property type="entry name" value="GAG-pre-integrase_dom"/>
</dbReference>
<accession>A0A314KM58</accession>
<dbReference type="InterPro" id="IPR036875">
    <property type="entry name" value="Znf_CCHC_sf"/>
</dbReference>
<evidence type="ECO:0000313" key="3">
    <source>
        <dbReference type="EMBL" id="OIT30292.1"/>
    </source>
</evidence>